<protein>
    <submittedName>
        <fullName evidence="1">Uncharacterized protein</fullName>
    </submittedName>
</protein>
<comment type="caution">
    <text evidence="1">The sequence shown here is derived from an EMBL/GenBank/DDBJ whole genome shotgun (WGS) entry which is preliminary data.</text>
</comment>
<proteinExistence type="predicted"/>
<organism evidence="1 2">
    <name type="scientific">Oedothorax gibbosus</name>
    <dbReference type="NCBI Taxonomy" id="931172"/>
    <lineage>
        <taxon>Eukaryota</taxon>
        <taxon>Metazoa</taxon>
        <taxon>Ecdysozoa</taxon>
        <taxon>Arthropoda</taxon>
        <taxon>Chelicerata</taxon>
        <taxon>Arachnida</taxon>
        <taxon>Araneae</taxon>
        <taxon>Araneomorphae</taxon>
        <taxon>Entelegynae</taxon>
        <taxon>Araneoidea</taxon>
        <taxon>Linyphiidae</taxon>
        <taxon>Erigoninae</taxon>
        <taxon>Oedothorax</taxon>
    </lineage>
</organism>
<dbReference type="Proteomes" id="UP000827092">
    <property type="component" value="Unassembled WGS sequence"/>
</dbReference>
<evidence type="ECO:0000313" key="2">
    <source>
        <dbReference type="Proteomes" id="UP000827092"/>
    </source>
</evidence>
<gene>
    <name evidence="1" type="ORF">JTE90_021833</name>
</gene>
<keyword evidence="2" id="KW-1185">Reference proteome</keyword>
<dbReference type="EMBL" id="JAFNEN010000217">
    <property type="protein sequence ID" value="KAG8189327.1"/>
    <property type="molecule type" value="Genomic_DNA"/>
</dbReference>
<dbReference type="AlphaFoldDB" id="A0AAV6UY26"/>
<name>A0AAV6UY26_9ARAC</name>
<reference evidence="1 2" key="1">
    <citation type="journal article" date="2022" name="Nat. Ecol. Evol.">
        <title>A masculinizing supergene underlies an exaggerated male reproductive morph in a spider.</title>
        <authorList>
            <person name="Hendrickx F."/>
            <person name="De Corte Z."/>
            <person name="Sonet G."/>
            <person name="Van Belleghem S.M."/>
            <person name="Kostlbacher S."/>
            <person name="Vangestel C."/>
        </authorList>
    </citation>
    <scope>NUCLEOTIDE SEQUENCE [LARGE SCALE GENOMIC DNA]</scope>
    <source>
        <strain evidence="1">W744_W776</strain>
    </source>
</reference>
<accession>A0AAV6UY26</accession>
<sequence>MREERSSSFTFLKTTVNNMAGKMNTARKNLHLRLGHTPKPLRFRIVVMGAEEVGKTAYYVAPAFRDSSLKK</sequence>
<evidence type="ECO:0000313" key="1">
    <source>
        <dbReference type="EMBL" id="KAG8189327.1"/>
    </source>
</evidence>